<organism evidence="2 3">
    <name type="scientific">Jonesia denitrificans (strain ATCC 14870 / DSM 20603 / BCRC 15368 / CIP 55.134 / JCM 11481 / NBRC 15587 / NCTC 10816 / Prevot 55134)</name>
    <name type="common">Listeria denitrificans</name>
    <dbReference type="NCBI Taxonomy" id="471856"/>
    <lineage>
        <taxon>Bacteria</taxon>
        <taxon>Bacillati</taxon>
        <taxon>Actinomycetota</taxon>
        <taxon>Actinomycetes</taxon>
        <taxon>Micrococcales</taxon>
        <taxon>Jonesiaceae</taxon>
        <taxon>Jonesia</taxon>
    </lineage>
</organism>
<keyword evidence="1" id="KW-0472">Membrane</keyword>
<keyword evidence="1" id="KW-0812">Transmembrane</keyword>
<feature type="transmembrane region" description="Helical" evidence="1">
    <location>
        <begin position="44"/>
        <end position="65"/>
    </location>
</feature>
<evidence type="ECO:0000313" key="3">
    <source>
        <dbReference type="Proteomes" id="UP000000628"/>
    </source>
</evidence>
<proteinExistence type="predicted"/>
<feature type="transmembrane region" description="Helical" evidence="1">
    <location>
        <begin position="77"/>
        <end position="110"/>
    </location>
</feature>
<evidence type="ECO:0008006" key="4">
    <source>
        <dbReference type="Google" id="ProtNLM"/>
    </source>
</evidence>
<dbReference type="EMBL" id="CP001706">
    <property type="protein sequence ID" value="ACV08328.1"/>
    <property type="molecule type" value="Genomic_DNA"/>
</dbReference>
<evidence type="ECO:0000256" key="1">
    <source>
        <dbReference type="SAM" id="Phobius"/>
    </source>
</evidence>
<accession>C7R1B3</accession>
<dbReference type="Pfam" id="PF04306">
    <property type="entry name" value="DUF456"/>
    <property type="match status" value="1"/>
</dbReference>
<reference evidence="2 3" key="1">
    <citation type="journal article" date="2009" name="Stand. Genomic Sci.">
        <title>Complete genome sequence of Jonesia denitrificans type strain (Prevot 55134).</title>
        <authorList>
            <person name="Pukall R."/>
            <person name="Gehrich-Schroter G."/>
            <person name="Lapidus A."/>
            <person name="Nolan M."/>
            <person name="Glavina Del Rio T."/>
            <person name="Lucas S."/>
            <person name="Chen F."/>
            <person name="Tice H."/>
            <person name="Pitluck S."/>
            <person name="Cheng J.F."/>
            <person name="Copeland A."/>
            <person name="Saunders E."/>
            <person name="Brettin T."/>
            <person name="Detter J.C."/>
            <person name="Bruce D."/>
            <person name="Goodwin L."/>
            <person name="Pati A."/>
            <person name="Ivanova N."/>
            <person name="Mavromatis K."/>
            <person name="Ovchinnikova G."/>
            <person name="Chen A."/>
            <person name="Palaniappan K."/>
            <person name="Land M."/>
            <person name="Hauser L."/>
            <person name="Chang Y.J."/>
            <person name="Jeffries C.D."/>
            <person name="Chain P."/>
            <person name="Goker M."/>
            <person name="Bristow J."/>
            <person name="Eisen J.A."/>
            <person name="Markowitz V."/>
            <person name="Hugenholtz P."/>
            <person name="Kyrpides N.C."/>
            <person name="Klenk H.P."/>
            <person name="Han C."/>
        </authorList>
    </citation>
    <scope>NUCLEOTIDE SEQUENCE [LARGE SCALE GENOMIC DNA]</scope>
    <source>
        <strain evidence="3">ATCC 14870 / DSM 20603 / BCRC 15368 / CIP 55.134 / JCM 11481 / NBRC 15587 / NCTC 10816 / Prevot 55134</strain>
    </source>
</reference>
<dbReference type="RefSeq" id="WP_015770956.1">
    <property type="nucleotide sequence ID" value="NC_013174.1"/>
</dbReference>
<sequence>MPQDLLIALVLIIGLIGSMIQIYPGPVIIAGAIGVWAGLEGGHAWTIFAIAALALILTGVLKYVWAGRYLARGSVPGFTIVCGLLVGAIGFFVLPVIGLPLGFVLAVYVVERLRGNDHAHAWSATVIALKATGVTIIVELSGSLLACGIWVIGLIVT</sequence>
<dbReference type="STRING" id="471856.Jden_0664"/>
<keyword evidence="1" id="KW-1133">Transmembrane helix</keyword>
<dbReference type="InterPro" id="IPR007403">
    <property type="entry name" value="DUF456"/>
</dbReference>
<gene>
    <name evidence="2" type="ordered locus">Jden_0664</name>
</gene>
<keyword evidence="3" id="KW-1185">Reference proteome</keyword>
<protein>
    <recommendedName>
        <fullName evidence="4">DUF456 domain-containing protein</fullName>
    </recommendedName>
</protein>
<evidence type="ECO:0000313" key="2">
    <source>
        <dbReference type="EMBL" id="ACV08328.1"/>
    </source>
</evidence>
<feature type="transmembrane region" description="Helical" evidence="1">
    <location>
        <begin position="130"/>
        <end position="156"/>
    </location>
</feature>
<dbReference type="HOGENOM" id="CLU_109297_3_1_11"/>
<dbReference type="KEGG" id="jde:Jden_0664"/>
<name>C7R1B3_JONDD</name>
<dbReference type="Proteomes" id="UP000000628">
    <property type="component" value="Chromosome"/>
</dbReference>
<dbReference type="eggNOG" id="COG2839">
    <property type="taxonomic scope" value="Bacteria"/>
</dbReference>
<dbReference type="AlphaFoldDB" id="C7R1B3"/>